<evidence type="ECO:0000256" key="7">
    <source>
        <dbReference type="RuleBase" id="RU363032"/>
    </source>
</evidence>
<feature type="transmembrane region" description="Helical" evidence="7">
    <location>
        <begin position="118"/>
        <end position="144"/>
    </location>
</feature>
<dbReference type="RefSeq" id="WP_255891407.1">
    <property type="nucleotide sequence ID" value="NZ_JAFMZM010000004.1"/>
</dbReference>
<dbReference type="Pfam" id="PF12911">
    <property type="entry name" value="OppC_N"/>
    <property type="match status" value="1"/>
</dbReference>
<dbReference type="SUPFAM" id="SSF161098">
    <property type="entry name" value="MetI-like"/>
    <property type="match status" value="1"/>
</dbReference>
<feature type="transmembrane region" description="Helical" evidence="7">
    <location>
        <begin position="298"/>
        <end position="320"/>
    </location>
</feature>
<comment type="caution">
    <text evidence="9">The sequence shown here is derived from an EMBL/GenBank/DDBJ whole genome shotgun (WGS) entry which is preliminary data.</text>
</comment>
<proteinExistence type="inferred from homology"/>
<accession>A0ABW2NAA8</accession>
<protein>
    <submittedName>
        <fullName evidence="9">ABC transporter permease</fullName>
    </submittedName>
</protein>
<evidence type="ECO:0000313" key="9">
    <source>
        <dbReference type="EMBL" id="MFC7363026.1"/>
    </source>
</evidence>
<organism evidence="9 10">
    <name type="scientific">Nocardioides astragali</name>
    <dbReference type="NCBI Taxonomy" id="1776736"/>
    <lineage>
        <taxon>Bacteria</taxon>
        <taxon>Bacillati</taxon>
        <taxon>Actinomycetota</taxon>
        <taxon>Actinomycetes</taxon>
        <taxon>Propionibacteriales</taxon>
        <taxon>Nocardioidaceae</taxon>
        <taxon>Nocardioides</taxon>
    </lineage>
</organism>
<evidence type="ECO:0000256" key="4">
    <source>
        <dbReference type="ARBA" id="ARBA00022692"/>
    </source>
</evidence>
<sequence length="330" mass="35592">MTDEPELDPNSQQAKEIAGKSPMRIALGRLARDKIAVVCALFVLFFIICAVFAGPICSLFGVSLDTPLASERVDGLNSGLPKPAMGPPDGPFTWDHPMGVAPRTGQDNLAYWLHGCRASLMIATTAAIVASLVGVVVGLLSGFLAGTVDKVLSFFIDMFLTVPFLLAALTMAPILNERFNTSDNYGTIQKVSLIVILSLFGWMGTARLIRGEVMSLREREFVQAARVIGMPTSRILFKELLPNLAAPIIISVSLMLPAFVALEAGLAFLGIGVTDGVSWGQMILDAATPLFFREYPQYLWQPMLGVVALVLSLNLLGDAIRDALDPKTRR</sequence>
<evidence type="ECO:0000313" key="10">
    <source>
        <dbReference type="Proteomes" id="UP001596524"/>
    </source>
</evidence>
<dbReference type="PANTHER" id="PTHR43386">
    <property type="entry name" value="OLIGOPEPTIDE TRANSPORT SYSTEM PERMEASE PROTEIN APPC"/>
    <property type="match status" value="1"/>
</dbReference>
<keyword evidence="5 7" id="KW-1133">Transmembrane helix</keyword>
<dbReference type="EMBL" id="JBHTCH010000028">
    <property type="protein sequence ID" value="MFC7363026.1"/>
    <property type="molecule type" value="Genomic_DNA"/>
</dbReference>
<evidence type="ECO:0000256" key="5">
    <source>
        <dbReference type="ARBA" id="ARBA00022989"/>
    </source>
</evidence>
<evidence type="ECO:0000256" key="2">
    <source>
        <dbReference type="ARBA" id="ARBA00022448"/>
    </source>
</evidence>
<feature type="transmembrane region" description="Helical" evidence="7">
    <location>
        <begin position="244"/>
        <end position="271"/>
    </location>
</feature>
<dbReference type="Pfam" id="PF00528">
    <property type="entry name" value="BPD_transp_1"/>
    <property type="match status" value="1"/>
</dbReference>
<keyword evidence="4 7" id="KW-0812">Transmembrane</keyword>
<evidence type="ECO:0000256" key="1">
    <source>
        <dbReference type="ARBA" id="ARBA00004651"/>
    </source>
</evidence>
<feature type="transmembrane region" description="Helical" evidence="7">
    <location>
        <begin position="151"/>
        <end position="175"/>
    </location>
</feature>
<comment type="similarity">
    <text evidence="7">Belongs to the binding-protein-dependent transport system permease family.</text>
</comment>
<dbReference type="CDD" id="cd06261">
    <property type="entry name" value="TM_PBP2"/>
    <property type="match status" value="1"/>
</dbReference>
<dbReference type="InterPro" id="IPR000515">
    <property type="entry name" value="MetI-like"/>
</dbReference>
<dbReference type="Gene3D" id="1.10.3720.10">
    <property type="entry name" value="MetI-like"/>
    <property type="match status" value="1"/>
</dbReference>
<dbReference type="InterPro" id="IPR035906">
    <property type="entry name" value="MetI-like_sf"/>
</dbReference>
<dbReference type="PROSITE" id="PS50928">
    <property type="entry name" value="ABC_TM1"/>
    <property type="match status" value="1"/>
</dbReference>
<name>A0ABW2NAA8_9ACTN</name>
<dbReference type="PANTHER" id="PTHR43386:SF1">
    <property type="entry name" value="D,D-DIPEPTIDE TRANSPORT SYSTEM PERMEASE PROTEIN DDPC-RELATED"/>
    <property type="match status" value="1"/>
</dbReference>
<gene>
    <name evidence="9" type="ORF">ACFQO6_22340</name>
</gene>
<dbReference type="Proteomes" id="UP001596524">
    <property type="component" value="Unassembled WGS sequence"/>
</dbReference>
<dbReference type="InterPro" id="IPR050366">
    <property type="entry name" value="BP-dependent_transpt_permease"/>
</dbReference>
<keyword evidence="6 7" id="KW-0472">Membrane</keyword>
<evidence type="ECO:0000256" key="6">
    <source>
        <dbReference type="ARBA" id="ARBA00023136"/>
    </source>
</evidence>
<keyword evidence="2 7" id="KW-0813">Transport</keyword>
<keyword evidence="3" id="KW-1003">Cell membrane</keyword>
<feature type="transmembrane region" description="Helical" evidence="7">
    <location>
        <begin position="35"/>
        <end position="62"/>
    </location>
</feature>
<comment type="subcellular location">
    <subcellularLocation>
        <location evidence="1 7">Cell membrane</location>
        <topology evidence="1 7">Multi-pass membrane protein</topology>
    </subcellularLocation>
</comment>
<feature type="domain" description="ABC transmembrane type-1" evidence="8">
    <location>
        <begin position="116"/>
        <end position="317"/>
    </location>
</feature>
<keyword evidence="10" id="KW-1185">Reference proteome</keyword>
<evidence type="ECO:0000259" key="8">
    <source>
        <dbReference type="PROSITE" id="PS50928"/>
    </source>
</evidence>
<evidence type="ECO:0000256" key="3">
    <source>
        <dbReference type="ARBA" id="ARBA00022475"/>
    </source>
</evidence>
<reference evidence="10" key="1">
    <citation type="journal article" date="2019" name="Int. J. Syst. Evol. Microbiol.">
        <title>The Global Catalogue of Microorganisms (GCM) 10K type strain sequencing project: providing services to taxonomists for standard genome sequencing and annotation.</title>
        <authorList>
            <consortium name="The Broad Institute Genomics Platform"/>
            <consortium name="The Broad Institute Genome Sequencing Center for Infectious Disease"/>
            <person name="Wu L."/>
            <person name="Ma J."/>
        </authorList>
    </citation>
    <scope>NUCLEOTIDE SEQUENCE [LARGE SCALE GENOMIC DNA]</scope>
    <source>
        <strain evidence="10">FCH27</strain>
    </source>
</reference>
<feature type="transmembrane region" description="Helical" evidence="7">
    <location>
        <begin position="187"/>
        <end position="209"/>
    </location>
</feature>
<dbReference type="InterPro" id="IPR025966">
    <property type="entry name" value="OppC_N"/>
</dbReference>